<dbReference type="AlphaFoldDB" id="A0A8E1WAE8"/>
<comment type="caution">
    <text evidence="1">The sequence shown here is derived from an EMBL/GenBank/DDBJ whole genome shotgun (WGS) entry which is preliminary data.</text>
</comment>
<sequence length="78" mass="8335">MKSDEEHWTRVACGFRLMGEVSPPGGLLLAAAIFDDAQLLVDDASRRWFAGVAAAGGDDRDVAKLAQAGNECRRFALA</sequence>
<reference evidence="1 2" key="1">
    <citation type="submission" date="2020-08" db="EMBL/GenBank/DDBJ databases">
        <title>Genomic Encyclopedia of Type Strains, Phase IV (KMG-IV): sequencing the most valuable type-strain genomes for metagenomic binning, comparative biology and taxonomic classification.</title>
        <authorList>
            <person name="Goeker M."/>
        </authorList>
    </citation>
    <scope>NUCLEOTIDE SEQUENCE [LARGE SCALE GENOMIC DNA]</scope>
    <source>
        <strain evidence="1 2">DSM 17454</strain>
    </source>
</reference>
<organism evidence="1 2">
    <name type="scientific">Aminobacter carboxidus</name>
    <dbReference type="NCBI Taxonomy" id="376165"/>
    <lineage>
        <taxon>Bacteria</taxon>
        <taxon>Pseudomonadati</taxon>
        <taxon>Pseudomonadota</taxon>
        <taxon>Alphaproteobacteria</taxon>
        <taxon>Hyphomicrobiales</taxon>
        <taxon>Phyllobacteriaceae</taxon>
        <taxon>Aminobacter</taxon>
    </lineage>
</organism>
<name>A0A8E1WAE8_9HYPH</name>
<evidence type="ECO:0000313" key="2">
    <source>
        <dbReference type="Proteomes" id="UP000532373"/>
    </source>
</evidence>
<dbReference type="RefSeq" id="WP_184766957.1">
    <property type="nucleotide sequence ID" value="NZ_JACHGI010000001.1"/>
</dbReference>
<evidence type="ECO:0000313" key="1">
    <source>
        <dbReference type="EMBL" id="MBB6464354.1"/>
    </source>
</evidence>
<dbReference type="EMBL" id="JACHGI010000001">
    <property type="protein sequence ID" value="MBB6464354.1"/>
    <property type="molecule type" value="Genomic_DNA"/>
</dbReference>
<gene>
    <name evidence="1" type="ORF">HNQ96_000201</name>
</gene>
<accession>A0A8E1WAE8</accession>
<proteinExistence type="predicted"/>
<protein>
    <submittedName>
        <fullName evidence="1">Uncharacterized protein</fullName>
    </submittedName>
</protein>
<dbReference type="Proteomes" id="UP000532373">
    <property type="component" value="Unassembled WGS sequence"/>
</dbReference>